<accession>A0ACD4DCJ6</accession>
<evidence type="ECO:0000313" key="1">
    <source>
        <dbReference type="EMBL" id="UYP17701.1"/>
    </source>
</evidence>
<evidence type="ECO:0000313" key="2">
    <source>
        <dbReference type="Proteomes" id="UP001156484"/>
    </source>
</evidence>
<organism evidence="1 2">
    <name type="scientific">Rhodococcus sacchari</name>
    <dbReference type="NCBI Taxonomy" id="2962047"/>
    <lineage>
        <taxon>Bacteria</taxon>
        <taxon>Bacillati</taxon>
        <taxon>Actinomycetota</taxon>
        <taxon>Actinomycetes</taxon>
        <taxon>Mycobacteriales</taxon>
        <taxon>Nocardiaceae</taxon>
        <taxon>Rhodococcus</taxon>
    </lineage>
</organism>
<keyword evidence="2" id="KW-1185">Reference proteome</keyword>
<proteinExistence type="predicted"/>
<gene>
    <name evidence="1" type="ORF">OED52_13575</name>
</gene>
<protein>
    <submittedName>
        <fullName evidence="1">Uncharacterized protein</fullName>
    </submittedName>
</protein>
<name>A0ACD4DCJ6_9NOCA</name>
<dbReference type="Proteomes" id="UP001156484">
    <property type="component" value="Chromosome"/>
</dbReference>
<dbReference type="EMBL" id="CP107551">
    <property type="protein sequence ID" value="UYP17701.1"/>
    <property type="molecule type" value="Genomic_DNA"/>
</dbReference>
<reference evidence="1" key="1">
    <citation type="submission" date="2022-10" db="EMBL/GenBank/DDBJ databases">
        <title>Rhodococcus ferula Z13 complete genome.</title>
        <authorList>
            <person name="Long X."/>
            <person name="Zang M."/>
        </authorList>
    </citation>
    <scope>NUCLEOTIDE SEQUENCE</scope>
    <source>
        <strain evidence="1">Z13</strain>
    </source>
</reference>
<sequence length="141" mass="15433">MASRPVPPPPAAPPPPSIDYDPPPGDDDLYSQIDDLEAGVDRWHEITVQGVTVRARKPGPAALKALTAATNSKATAQFRNDMTTVFVQDHLHPEDWERVLVVMLDPASSFDVRSLGEVMRRIATLGTARPTGPSSVSRWRR</sequence>